<keyword evidence="2 3" id="KW-0342">GTP-binding</keyword>
<name>A0AA86UNM1_9EUKA</name>
<dbReference type="PANTHER" id="PTHR11711">
    <property type="entry name" value="ADP RIBOSYLATION FACTOR-RELATED"/>
    <property type="match status" value="1"/>
</dbReference>
<dbReference type="EMBL" id="CAXDID020000148">
    <property type="protein sequence ID" value="CAL6041176.1"/>
    <property type="molecule type" value="Genomic_DNA"/>
</dbReference>
<sequence length="177" mass="20692">MCQYQNIVKIPLKTFFKCNNSHTQRNILLVGLDSCGKSAILRQIKPIFSKIIKHHNFIGFQVKQVSTKHVQITAFDLGGGQYMMRAYQQYFENTTHLVFVVKTNYTSYELSQIKFFMNAFLNNNKLKNAKFALILNRNGGKSVEKDDFIIEELNFEFVNREKTVLKTREEIQNYFGV</sequence>
<feature type="binding site" evidence="4">
    <location>
        <position position="38"/>
    </location>
    <ligand>
        <name>Mg(2+)</name>
        <dbReference type="ChEBI" id="CHEBI:18420"/>
    </ligand>
</feature>
<dbReference type="InterPro" id="IPR027417">
    <property type="entry name" value="P-loop_NTPase"/>
</dbReference>
<evidence type="ECO:0000313" key="5">
    <source>
        <dbReference type="EMBL" id="CAI9965485.1"/>
    </source>
</evidence>
<keyword evidence="7" id="KW-1185">Reference proteome</keyword>
<dbReference type="Proteomes" id="UP001642409">
    <property type="component" value="Unassembled WGS sequence"/>
</dbReference>
<proteinExistence type="predicted"/>
<feature type="binding site" evidence="3">
    <location>
        <position position="79"/>
    </location>
    <ligand>
        <name>GTP</name>
        <dbReference type="ChEBI" id="CHEBI:37565"/>
    </ligand>
</feature>
<accession>A0AA86UNM1</accession>
<organism evidence="5">
    <name type="scientific">Hexamita inflata</name>
    <dbReference type="NCBI Taxonomy" id="28002"/>
    <lineage>
        <taxon>Eukaryota</taxon>
        <taxon>Metamonada</taxon>
        <taxon>Diplomonadida</taxon>
        <taxon>Hexamitidae</taxon>
        <taxon>Hexamitinae</taxon>
        <taxon>Hexamita</taxon>
    </lineage>
</organism>
<keyword evidence="1 3" id="KW-0547">Nucleotide-binding</keyword>
<evidence type="ECO:0000313" key="7">
    <source>
        <dbReference type="Proteomes" id="UP001642409"/>
    </source>
</evidence>
<dbReference type="GO" id="GO:0046872">
    <property type="term" value="F:metal ion binding"/>
    <property type="evidence" value="ECO:0007669"/>
    <property type="project" value="UniProtKB-KW"/>
</dbReference>
<evidence type="ECO:0000313" key="6">
    <source>
        <dbReference type="EMBL" id="CAL6041176.1"/>
    </source>
</evidence>
<feature type="binding site" evidence="3">
    <location>
        <begin position="31"/>
        <end position="38"/>
    </location>
    <ligand>
        <name>GTP</name>
        <dbReference type="ChEBI" id="CHEBI:37565"/>
    </ligand>
</feature>
<protein>
    <submittedName>
        <fullName evidence="5">ADP-ribosylation factor 1</fullName>
    </submittedName>
    <submittedName>
        <fullName evidence="6">ADP-ribosylation_factor 1</fullName>
    </submittedName>
</protein>
<dbReference type="Pfam" id="PF00025">
    <property type="entry name" value="Arf"/>
    <property type="match status" value="1"/>
</dbReference>
<keyword evidence="4" id="KW-0479">Metal-binding</keyword>
<evidence type="ECO:0000256" key="4">
    <source>
        <dbReference type="PIRSR" id="PIRSR606689-2"/>
    </source>
</evidence>
<dbReference type="EMBL" id="CATOUU010000990">
    <property type="protein sequence ID" value="CAI9965485.1"/>
    <property type="molecule type" value="Genomic_DNA"/>
</dbReference>
<dbReference type="AlphaFoldDB" id="A0AA86UNM1"/>
<dbReference type="Gene3D" id="3.40.50.300">
    <property type="entry name" value="P-loop containing nucleotide triphosphate hydrolases"/>
    <property type="match status" value="1"/>
</dbReference>
<reference evidence="5" key="1">
    <citation type="submission" date="2023-06" db="EMBL/GenBank/DDBJ databases">
        <authorList>
            <person name="Kurt Z."/>
        </authorList>
    </citation>
    <scope>NUCLEOTIDE SEQUENCE</scope>
</reference>
<evidence type="ECO:0000256" key="1">
    <source>
        <dbReference type="ARBA" id="ARBA00022741"/>
    </source>
</evidence>
<dbReference type="InterPro" id="IPR006689">
    <property type="entry name" value="Small_GTPase_ARF/SAR"/>
</dbReference>
<keyword evidence="4" id="KW-0460">Magnesium</keyword>
<evidence type="ECO:0000256" key="2">
    <source>
        <dbReference type="ARBA" id="ARBA00023134"/>
    </source>
</evidence>
<comment type="caution">
    <text evidence="5">The sequence shown here is derived from an EMBL/GenBank/DDBJ whole genome shotgun (WGS) entry which is preliminary data.</text>
</comment>
<dbReference type="GO" id="GO:0005525">
    <property type="term" value="F:GTP binding"/>
    <property type="evidence" value="ECO:0007669"/>
    <property type="project" value="UniProtKB-KW"/>
</dbReference>
<reference evidence="6 7" key="2">
    <citation type="submission" date="2024-07" db="EMBL/GenBank/DDBJ databases">
        <authorList>
            <person name="Akdeniz Z."/>
        </authorList>
    </citation>
    <scope>NUCLEOTIDE SEQUENCE [LARGE SCALE GENOMIC DNA]</scope>
</reference>
<dbReference type="SMART" id="SM00177">
    <property type="entry name" value="ARF"/>
    <property type="match status" value="1"/>
</dbReference>
<gene>
    <name evidence="6" type="ORF">HINF_LOCUS38829</name>
    <name evidence="5" type="ORF">HINF_LOCUS53130</name>
</gene>
<dbReference type="GO" id="GO:0003924">
    <property type="term" value="F:GTPase activity"/>
    <property type="evidence" value="ECO:0007669"/>
    <property type="project" value="InterPro"/>
</dbReference>
<dbReference type="SUPFAM" id="SSF52540">
    <property type="entry name" value="P-loop containing nucleoside triphosphate hydrolases"/>
    <property type="match status" value="1"/>
</dbReference>
<dbReference type="InterPro" id="IPR024156">
    <property type="entry name" value="Small_GTPase_ARF"/>
</dbReference>
<evidence type="ECO:0000256" key="3">
    <source>
        <dbReference type="PIRSR" id="PIRSR606689-1"/>
    </source>
</evidence>